<protein>
    <recommendedName>
        <fullName evidence="1">Myb/SANT-like domain-containing protein</fullName>
    </recommendedName>
</protein>
<dbReference type="AlphaFoldDB" id="A0A9P5MRL7"/>
<sequence>WHKSVWIAAKPKLSGTQARSGGGPKTADSCKNCWSVLKKDYWEVKIIQDKFGFGWNAEKGLTTAKDSVWENLIKAHPQFKKWQAMSFPLYNDMANLVEGTYATGKGVV</sequence>
<name>A0A9P5MRL7_9AGAM</name>
<feature type="non-terminal residue" evidence="2">
    <location>
        <position position="108"/>
    </location>
</feature>
<comment type="caution">
    <text evidence="2">The sequence shown here is derived from an EMBL/GenBank/DDBJ whole genome shotgun (WGS) entry which is preliminary data.</text>
</comment>
<dbReference type="Pfam" id="PF12776">
    <property type="entry name" value="Myb_DNA-bind_3"/>
    <property type="match status" value="1"/>
</dbReference>
<feature type="non-terminal residue" evidence="2">
    <location>
        <position position="1"/>
    </location>
</feature>
<evidence type="ECO:0000259" key="1">
    <source>
        <dbReference type="Pfam" id="PF12776"/>
    </source>
</evidence>
<dbReference type="Proteomes" id="UP000759537">
    <property type="component" value="Unassembled WGS sequence"/>
</dbReference>
<dbReference type="InterPro" id="IPR024752">
    <property type="entry name" value="Myb/SANT-like_dom"/>
</dbReference>
<accession>A0A9P5MRL7</accession>
<evidence type="ECO:0000313" key="3">
    <source>
        <dbReference type="Proteomes" id="UP000759537"/>
    </source>
</evidence>
<reference evidence="2" key="1">
    <citation type="submission" date="2019-10" db="EMBL/GenBank/DDBJ databases">
        <authorList>
            <consortium name="DOE Joint Genome Institute"/>
            <person name="Kuo A."/>
            <person name="Miyauchi S."/>
            <person name="Kiss E."/>
            <person name="Drula E."/>
            <person name="Kohler A."/>
            <person name="Sanchez-Garcia M."/>
            <person name="Andreopoulos B."/>
            <person name="Barry K.W."/>
            <person name="Bonito G."/>
            <person name="Buee M."/>
            <person name="Carver A."/>
            <person name="Chen C."/>
            <person name="Cichocki N."/>
            <person name="Clum A."/>
            <person name="Culley D."/>
            <person name="Crous P.W."/>
            <person name="Fauchery L."/>
            <person name="Girlanda M."/>
            <person name="Hayes R."/>
            <person name="Keri Z."/>
            <person name="LaButti K."/>
            <person name="Lipzen A."/>
            <person name="Lombard V."/>
            <person name="Magnuson J."/>
            <person name="Maillard F."/>
            <person name="Morin E."/>
            <person name="Murat C."/>
            <person name="Nolan M."/>
            <person name="Ohm R."/>
            <person name="Pangilinan J."/>
            <person name="Pereira M."/>
            <person name="Perotto S."/>
            <person name="Peter M."/>
            <person name="Riley R."/>
            <person name="Sitrit Y."/>
            <person name="Stielow B."/>
            <person name="Szollosi G."/>
            <person name="Zifcakova L."/>
            <person name="Stursova M."/>
            <person name="Spatafora J.W."/>
            <person name="Tedersoo L."/>
            <person name="Vaario L.-M."/>
            <person name="Yamada A."/>
            <person name="Yan M."/>
            <person name="Wang P."/>
            <person name="Xu J."/>
            <person name="Bruns T."/>
            <person name="Baldrian P."/>
            <person name="Vilgalys R."/>
            <person name="Henrissat B."/>
            <person name="Grigoriev I.V."/>
            <person name="Hibbett D."/>
            <person name="Nagy L.G."/>
            <person name="Martin F.M."/>
        </authorList>
    </citation>
    <scope>NUCLEOTIDE SEQUENCE</scope>
    <source>
        <strain evidence="2">Prilba</strain>
    </source>
</reference>
<dbReference type="OrthoDB" id="3366674at2759"/>
<feature type="domain" description="Myb/SANT-like" evidence="1">
    <location>
        <begin position="20"/>
        <end position="71"/>
    </location>
</feature>
<dbReference type="PANTHER" id="PTHR47072:SF4">
    <property type="entry name" value="MYB_SANT-LIKE DOMAIN-CONTAINING PROTEIN"/>
    <property type="match status" value="1"/>
</dbReference>
<evidence type="ECO:0000313" key="2">
    <source>
        <dbReference type="EMBL" id="KAF8475396.1"/>
    </source>
</evidence>
<gene>
    <name evidence="2" type="ORF">DFH94DRAFT_598092</name>
</gene>
<proteinExistence type="predicted"/>
<organism evidence="2 3">
    <name type="scientific">Russula ochroleuca</name>
    <dbReference type="NCBI Taxonomy" id="152965"/>
    <lineage>
        <taxon>Eukaryota</taxon>
        <taxon>Fungi</taxon>
        <taxon>Dikarya</taxon>
        <taxon>Basidiomycota</taxon>
        <taxon>Agaricomycotina</taxon>
        <taxon>Agaricomycetes</taxon>
        <taxon>Russulales</taxon>
        <taxon>Russulaceae</taxon>
        <taxon>Russula</taxon>
    </lineage>
</organism>
<dbReference type="PANTHER" id="PTHR47072">
    <property type="match status" value="1"/>
</dbReference>
<keyword evidence="3" id="KW-1185">Reference proteome</keyword>
<dbReference type="EMBL" id="WHVB01000016">
    <property type="protein sequence ID" value="KAF8475396.1"/>
    <property type="molecule type" value="Genomic_DNA"/>
</dbReference>
<reference evidence="2" key="2">
    <citation type="journal article" date="2020" name="Nat. Commun.">
        <title>Large-scale genome sequencing of mycorrhizal fungi provides insights into the early evolution of symbiotic traits.</title>
        <authorList>
            <person name="Miyauchi S."/>
            <person name="Kiss E."/>
            <person name="Kuo A."/>
            <person name="Drula E."/>
            <person name="Kohler A."/>
            <person name="Sanchez-Garcia M."/>
            <person name="Morin E."/>
            <person name="Andreopoulos B."/>
            <person name="Barry K.W."/>
            <person name="Bonito G."/>
            <person name="Buee M."/>
            <person name="Carver A."/>
            <person name="Chen C."/>
            <person name="Cichocki N."/>
            <person name="Clum A."/>
            <person name="Culley D."/>
            <person name="Crous P.W."/>
            <person name="Fauchery L."/>
            <person name="Girlanda M."/>
            <person name="Hayes R.D."/>
            <person name="Keri Z."/>
            <person name="LaButti K."/>
            <person name="Lipzen A."/>
            <person name="Lombard V."/>
            <person name="Magnuson J."/>
            <person name="Maillard F."/>
            <person name="Murat C."/>
            <person name="Nolan M."/>
            <person name="Ohm R.A."/>
            <person name="Pangilinan J."/>
            <person name="Pereira M.F."/>
            <person name="Perotto S."/>
            <person name="Peter M."/>
            <person name="Pfister S."/>
            <person name="Riley R."/>
            <person name="Sitrit Y."/>
            <person name="Stielow J.B."/>
            <person name="Szollosi G."/>
            <person name="Zifcakova L."/>
            <person name="Stursova M."/>
            <person name="Spatafora J.W."/>
            <person name="Tedersoo L."/>
            <person name="Vaario L.M."/>
            <person name="Yamada A."/>
            <person name="Yan M."/>
            <person name="Wang P."/>
            <person name="Xu J."/>
            <person name="Bruns T."/>
            <person name="Baldrian P."/>
            <person name="Vilgalys R."/>
            <person name="Dunand C."/>
            <person name="Henrissat B."/>
            <person name="Grigoriev I.V."/>
            <person name="Hibbett D."/>
            <person name="Nagy L.G."/>
            <person name="Martin F.M."/>
        </authorList>
    </citation>
    <scope>NUCLEOTIDE SEQUENCE</scope>
    <source>
        <strain evidence="2">Prilba</strain>
    </source>
</reference>